<comment type="subcellular location">
    <subcellularLocation>
        <location evidence="1 7">Cell membrane</location>
        <topology evidence="1 7">Multi-pass membrane protein</topology>
    </subcellularLocation>
</comment>
<proteinExistence type="inferred from homology"/>
<keyword evidence="8" id="KW-0732">Signal</keyword>
<dbReference type="AlphaFoldDB" id="A0A841ECC9"/>
<dbReference type="GO" id="GO:0005886">
    <property type="term" value="C:plasma membrane"/>
    <property type="evidence" value="ECO:0007669"/>
    <property type="project" value="UniProtKB-SubCell"/>
</dbReference>
<keyword evidence="6 7" id="KW-0472">Membrane</keyword>
<feature type="transmembrane region" description="Helical" evidence="7">
    <location>
        <begin position="233"/>
        <end position="253"/>
    </location>
</feature>
<feature type="chain" id="PRO_5039284269" evidence="8">
    <location>
        <begin position="22"/>
        <end position="282"/>
    </location>
</feature>
<evidence type="ECO:0000313" key="11">
    <source>
        <dbReference type="Proteomes" id="UP000578077"/>
    </source>
</evidence>
<organism evidence="10 11">
    <name type="scientific">Streptomonospora salina</name>
    <dbReference type="NCBI Taxonomy" id="104205"/>
    <lineage>
        <taxon>Bacteria</taxon>
        <taxon>Bacillati</taxon>
        <taxon>Actinomycetota</taxon>
        <taxon>Actinomycetes</taxon>
        <taxon>Streptosporangiales</taxon>
        <taxon>Nocardiopsidaceae</taxon>
        <taxon>Streptomonospora</taxon>
    </lineage>
</organism>
<dbReference type="Proteomes" id="UP000578077">
    <property type="component" value="Unassembled WGS sequence"/>
</dbReference>
<dbReference type="InterPro" id="IPR035906">
    <property type="entry name" value="MetI-like_sf"/>
</dbReference>
<evidence type="ECO:0000256" key="8">
    <source>
        <dbReference type="SAM" id="SignalP"/>
    </source>
</evidence>
<evidence type="ECO:0000256" key="1">
    <source>
        <dbReference type="ARBA" id="ARBA00004651"/>
    </source>
</evidence>
<comment type="caution">
    <text evidence="10">The sequence shown here is derived from an EMBL/GenBank/DDBJ whole genome shotgun (WGS) entry which is preliminary data.</text>
</comment>
<dbReference type="Pfam" id="PF00528">
    <property type="entry name" value="BPD_transp_1"/>
    <property type="match status" value="1"/>
</dbReference>
<evidence type="ECO:0000256" key="5">
    <source>
        <dbReference type="ARBA" id="ARBA00022989"/>
    </source>
</evidence>
<reference evidence="10 11" key="1">
    <citation type="submission" date="2020-08" db="EMBL/GenBank/DDBJ databases">
        <title>Sequencing the genomes of 1000 actinobacteria strains.</title>
        <authorList>
            <person name="Klenk H.-P."/>
        </authorList>
    </citation>
    <scope>NUCLEOTIDE SEQUENCE [LARGE SCALE GENOMIC DNA]</scope>
    <source>
        <strain evidence="10 11">DSM 44593</strain>
    </source>
</reference>
<dbReference type="PROSITE" id="PS50928">
    <property type="entry name" value="ABC_TM1"/>
    <property type="match status" value="1"/>
</dbReference>
<evidence type="ECO:0000256" key="3">
    <source>
        <dbReference type="ARBA" id="ARBA00022475"/>
    </source>
</evidence>
<evidence type="ECO:0000256" key="4">
    <source>
        <dbReference type="ARBA" id="ARBA00022692"/>
    </source>
</evidence>
<evidence type="ECO:0000256" key="2">
    <source>
        <dbReference type="ARBA" id="ARBA00022448"/>
    </source>
</evidence>
<evidence type="ECO:0000256" key="7">
    <source>
        <dbReference type="RuleBase" id="RU363032"/>
    </source>
</evidence>
<accession>A0A841ECC9</accession>
<gene>
    <name evidence="10" type="ORF">HNR25_004503</name>
</gene>
<dbReference type="PANTHER" id="PTHR43386">
    <property type="entry name" value="OLIGOPEPTIDE TRANSPORT SYSTEM PERMEASE PROTEIN APPC"/>
    <property type="match status" value="1"/>
</dbReference>
<dbReference type="InterPro" id="IPR050366">
    <property type="entry name" value="BP-dependent_transpt_permease"/>
</dbReference>
<comment type="similarity">
    <text evidence="7">Belongs to the binding-protein-dependent transport system permease family.</text>
</comment>
<keyword evidence="4 7" id="KW-0812">Transmembrane</keyword>
<dbReference type="EMBL" id="JACHLY010000001">
    <property type="protein sequence ID" value="MBB6000752.1"/>
    <property type="molecule type" value="Genomic_DNA"/>
</dbReference>
<dbReference type="GO" id="GO:0055085">
    <property type="term" value="P:transmembrane transport"/>
    <property type="evidence" value="ECO:0007669"/>
    <property type="project" value="InterPro"/>
</dbReference>
<feature type="transmembrane region" description="Helical" evidence="7">
    <location>
        <begin position="66"/>
        <end position="91"/>
    </location>
</feature>
<keyword evidence="5 7" id="KW-1133">Transmembrane helix</keyword>
<dbReference type="SUPFAM" id="SSF161098">
    <property type="entry name" value="MetI-like"/>
    <property type="match status" value="1"/>
</dbReference>
<feature type="transmembrane region" description="Helical" evidence="7">
    <location>
        <begin position="103"/>
        <end position="123"/>
    </location>
</feature>
<feature type="domain" description="ABC transmembrane type-1" evidence="9">
    <location>
        <begin position="63"/>
        <end position="253"/>
    </location>
</feature>
<sequence>MRRRAALPLAMVLVPAATGLAGPLLAPLVAADPGPPFAAPGGGYPLGTDRLGRDVLTQLLLGGRSVLAVSLAAVALAYAVGGAIGLAAAAARRGWADAALLRPLDVVMGVPSLLMISVVAVWWSSQAAVIAAVVAVTNAPGVARLVRAAALDAVSAPVFQAMRLQGESRARLYFGYVGRRVLRPVAADTGTRITAAIALVASANFLGLGPGPTAPDWAVAVAHNRTGLTVQPLAPLAPVAMLVSFTVGLNLLWDRAIRARTQPGPRREWTWTGPNRSPKRRA</sequence>
<keyword evidence="3" id="KW-1003">Cell membrane</keyword>
<protein>
    <submittedName>
        <fullName evidence="10">Peptide/nickel transport system permease protein</fullName>
    </submittedName>
</protein>
<keyword evidence="2 7" id="KW-0813">Transport</keyword>
<evidence type="ECO:0000313" key="10">
    <source>
        <dbReference type="EMBL" id="MBB6000752.1"/>
    </source>
</evidence>
<keyword evidence="11" id="KW-1185">Reference proteome</keyword>
<evidence type="ECO:0000256" key="6">
    <source>
        <dbReference type="ARBA" id="ARBA00023136"/>
    </source>
</evidence>
<dbReference type="PANTHER" id="PTHR43386:SF25">
    <property type="entry name" value="PEPTIDE ABC TRANSPORTER PERMEASE PROTEIN"/>
    <property type="match status" value="1"/>
</dbReference>
<feature type="signal peptide" evidence="8">
    <location>
        <begin position="1"/>
        <end position="21"/>
    </location>
</feature>
<name>A0A841ECC9_9ACTN</name>
<dbReference type="RefSeq" id="WP_184639707.1">
    <property type="nucleotide sequence ID" value="NZ_BAABKT010000038.1"/>
</dbReference>
<dbReference type="InterPro" id="IPR000515">
    <property type="entry name" value="MetI-like"/>
</dbReference>
<evidence type="ECO:0000259" key="9">
    <source>
        <dbReference type="PROSITE" id="PS50928"/>
    </source>
</evidence>